<organism evidence="2 3">
    <name type="scientific">Mycena metata</name>
    <dbReference type="NCBI Taxonomy" id="1033252"/>
    <lineage>
        <taxon>Eukaryota</taxon>
        <taxon>Fungi</taxon>
        <taxon>Dikarya</taxon>
        <taxon>Basidiomycota</taxon>
        <taxon>Agaricomycotina</taxon>
        <taxon>Agaricomycetes</taxon>
        <taxon>Agaricomycetidae</taxon>
        <taxon>Agaricales</taxon>
        <taxon>Marasmiineae</taxon>
        <taxon>Mycenaceae</taxon>
        <taxon>Mycena</taxon>
    </lineage>
</organism>
<sequence>MENTDLNVNNAAAELVKATQLLRAYGKKNATSKKRAGGNPYKRGLEERMAKCQALITQSTMDANAPTLQGSPNDDPMTGGDPQTPERLSEGIPDARAAAAAAAQQDPLIDPALNNSEPPPPKKSRANDGQPMHRKIIEENPIDVVADSITGRMISAFTTALGNLYQAAIEIMDRVECTAEKAGLSHEDLKWNITYTDGGAVQVSDLIALRQWLIASGAMVDDIQPASVPAPAAKKVSTEPTIKIWVDGKKRTMTSVMMTEARKDPKAYPGCVKAGMKTVAAVLENRSGREKGVSCDSVRGKALESRPAPHPDDGEFLAQCKCPLQGAAFELCMIKMTAEMEGIPQRGDDDMKNSRLAFNPDTLKLIAGAIQAVSGHQVETLLQPEVDRLEFTVQLLSVYF</sequence>
<keyword evidence="3" id="KW-1185">Reference proteome</keyword>
<dbReference type="EMBL" id="JARKIB010000062">
    <property type="protein sequence ID" value="KAJ7751357.1"/>
    <property type="molecule type" value="Genomic_DNA"/>
</dbReference>
<feature type="region of interest" description="Disordered" evidence="1">
    <location>
        <begin position="109"/>
        <end position="133"/>
    </location>
</feature>
<name>A0AAD7N9E2_9AGAR</name>
<comment type="caution">
    <text evidence="2">The sequence shown here is derived from an EMBL/GenBank/DDBJ whole genome shotgun (WGS) entry which is preliminary data.</text>
</comment>
<gene>
    <name evidence="2" type="ORF">B0H16DRAFT_1724090</name>
</gene>
<reference evidence="2" key="1">
    <citation type="submission" date="2023-03" db="EMBL/GenBank/DDBJ databases">
        <title>Massive genome expansion in bonnet fungi (Mycena s.s.) driven by repeated elements and novel gene families across ecological guilds.</title>
        <authorList>
            <consortium name="Lawrence Berkeley National Laboratory"/>
            <person name="Harder C.B."/>
            <person name="Miyauchi S."/>
            <person name="Viragh M."/>
            <person name="Kuo A."/>
            <person name="Thoen E."/>
            <person name="Andreopoulos B."/>
            <person name="Lu D."/>
            <person name="Skrede I."/>
            <person name="Drula E."/>
            <person name="Henrissat B."/>
            <person name="Morin E."/>
            <person name="Kohler A."/>
            <person name="Barry K."/>
            <person name="LaButti K."/>
            <person name="Morin E."/>
            <person name="Salamov A."/>
            <person name="Lipzen A."/>
            <person name="Mereny Z."/>
            <person name="Hegedus B."/>
            <person name="Baldrian P."/>
            <person name="Stursova M."/>
            <person name="Weitz H."/>
            <person name="Taylor A."/>
            <person name="Grigoriev I.V."/>
            <person name="Nagy L.G."/>
            <person name="Martin F."/>
            <person name="Kauserud H."/>
        </authorList>
    </citation>
    <scope>NUCLEOTIDE SEQUENCE</scope>
    <source>
        <strain evidence="2">CBHHK182m</strain>
    </source>
</reference>
<protein>
    <submittedName>
        <fullName evidence="2">Uncharacterized protein</fullName>
    </submittedName>
</protein>
<evidence type="ECO:0000313" key="3">
    <source>
        <dbReference type="Proteomes" id="UP001215598"/>
    </source>
</evidence>
<evidence type="ECO:0000313" key="2">
    <source>
        <dbReference type="EMBL" id="KAJ7751357.1"/>
    </source>
</evidence>
<feature type="compositionally biased region" description="Polar residues" evidence="1">
    <location>
        <begin position="62"/>
        <end position="72"/>
    </location>
</feature>
<accession>A0AAD7N9E2</accession>
<feature type="region of interest" description="Disordered" evidence="1">
    <location>
        <begin position="62"/>
        <end position="89"/>
    </location>
</feature>
<dbReference type="AlphaFoldDB" id="A0AAD7N9E2"/>
<evidence type="ECO:0000256" key="1">
    <source>
        <dbReference type="SAM" id="MobiDB-lite"/>
    </source>
</evidence>
<proteinExistence type="predicted"/>
<dbReference type="Proteomes" id="UP001215598">
    <property type="component" value="Unassembled WGS sequence"/>
</dbReference>